<dbReference type="Proteomes" id="UP000590740">
    <property type="component" value="Unassembled WGS sequence"/>
</dbReference>
<sequence length="66" mass="7059">MIIAPSSSILACATCMADKGSLIGQAQGFAILFMLIVLAFMFACAACIVYTMVRRQRTHSQLEATA</sequence>
<evidence type="ECO:0000313" key="2">
    <source>
        <dbReference type="EMBL" id="MBB5034542.1"/>
    </source>
</evidence>
<evidence type="ECO:0000256" key="1">
    <source>
        <dbReference type="SAM" id="Phobius"/>
    </source>
</evidence>
<proteinExistence type="predicted"/>
<name>A0A7W7YEH4_9BACT</name>
<keyword evidence="2" id="KW-0969">Cilium</keyword>
<keyword evidence="3" id="KW-1185">Reference proteome</keyword>
<dbReference type="EMBL" id="JACHIG010000010">
    <property type="protein sequence ID" value="MBB5034542.1"/>
    <property type="molecule type" value="Genomic_DNA"/>
</dbReference>
<keyword evidence="1" id="KW-0472">Membrane</keyword>
<keyword evidence="2" id="KW-0282">Flagellum</keyword>
<protein>
    <submittedName>
        <fullName evidence="2">Flagellar basal body-associated protein FliL</fullName>
    </submittedName>
</protein>
<keyword evidence="1" id="KW-1133">Transmembrane helix</keyword>
<keyword evidence="2" id="KW-0966">Cell projection</keyword>
<gene>
    <name evidence="2" type="ORF">HNQ65_004147</name>
</gene>
<feature type="transmembrane region" description="Helical" evidence="1">
    <location>
        <begin position="27"/>
        <end position="53"/>
    </location>
</feature>
<comment type="caution">
    <text evidence="2">The sequence shown here is derived from an EMBL/GenBank/DDBJ whole genome shotgun (WGS) entry which is preliminary data.</text>
</comment>
<reference evidence="2 3" key="1">
    <citation type="submission" date="2020-08" db="EMBL/GenBank/DDBJ databases">
        <title>Genomic Encyclopedia of Type Strains, Phase IV (KMG-IV): sequencing the most valuable type-strain genomes for metagenomic binning, comparative biology and taxonomic classification.</title>
        <authorList>
            <person name="Goeker M."/>
        </authorList>
    </citation>
    <scope>NUCLEOTIDE SEQUENCE [LARGE SCALE GENOMIC DNA]</scope>
    <source>
        <strain evidence="2 3">DSM 12252</strain>
    </source>
</reference>
<keyword evidence="1" id="KW-0812">Transmembrane</keyword>
<dbReference type="RefSeq" id="WP_184342454.1">
    <property type="nucleotide sequence ID" value="NZ_JACHIG010000010.1"/>
</dbReference>
<organism evidence="2 3">
    <name type="scientific">Prosthecobacter vanneervenii</name>
    <dbReference type="NCBI Taxonomy" id="48466"/>
    <lineage>
        <taxon>Bacteria</taxon>
        <taxon>Pseudomonadati</taxon>
        <taxon>Verrucomicrobiota</taxon>
        <taxon>Verrucomicrobiia</taxon>
        <taxon>Verrucomicrobiales</taxon>
        <taxon>Verrucomicrobiaceae</taxon>
        <taxon>Prosthecobacter</taxon>
    </lineage>
</organism>
<accession>A0A7W7YEH4</accession>
<evidence type="ECO:0000313" key="3">
    <source>
        <dbReference type="Proteomes" id="UP000590740"/>
    </source>
</evidence>
<dbReference type="AlphaFoldDB" id="A0A7W7YEH4"/>